<dbReference type="AlphaFoldDB" id="A0A4Q7VI07"/>
<dbReference type="SUPFAM" id="SSF53756">
    <property type="entry name" value="UDP-Glycosyltransferase/glycogen phosphorylase"/>
    <property type="match status" value="1"/>
</dbReference>
<proteinExistence type="predicted"/>
<evidence type="ECO:0000313" key="2">
    <source>
        <dbReference type="Proteomes" id="UP000293562"/>
    </source>
</evidence>
<dbReference type="OrthoDB" id="1522454at2"/>
<gene>
    <name evidence="1" type="ORF">EV201_0191</name>
</gene>
<reference evidence="1 2" key="1">
    <citation type="submission" date="2019-02" db="EMBL/GenBank/DDBJ databases">
        <title>Genomic Encyclopedia of Type Strains, Phase IV (KMG-IV): sequencing the most valuable type-strain genomes for metagenomic binning, comparative biology and taxonomic classification.</title>
        <authorList>
            <person name="Goeker M."/>
        </authorList>
    </citation>
    <scope>NUCLEOTIDE SEQUENCE [LARGE SCALE GENOMIC DNA]</scope>
    <source>
        <strain evidence="1 2">DSM 28825</strain>
    </source>
</reference>
<dbReference type="InterPro" id="IPR043148">
    <property type="entry name" value="TagF_C"/>
</dbReference>
<dbReference type="Pfam" id="PF04464">
    <property type="entry name" value="Glyphos_transf"/>
    <property type="match status" value="1"/>
</dbReference>
<protein>
    <submittedName>
        <fullName evidence="1">CDP-glycerol glycerophosphotransferase (TagB/SpsB family)</fullName>
    </submittedName>
</protein>
<sequence length="356" mass="40913">MKVVLFCKKPYSFGILRPLQMEAEQAGDEVIWYIDSDITSIFPYKADSTITSSIQAIVDFKADAIFAPGNNVPHFLRGVKVQVFHGLAGGEKGLFKKRKKGHFRIRNYYDLYLTSGAFFTKRFNQLAKKHGDFEVIETGWCKLDALFIQKNDFKEEKQALLEKHQAQKILLFAPTFSPSLTSAEAIFNEIITLSKNPNHLVLIKFHDKMNKEVKAKYKQAAQTLKNLVIVDDPNIIKYLIISDLMISDTSSVVYEFLLLDKPVVTFKTSSGNIKWTNVDKPELLISSVESVLKSDINQKNRQWIIDNYHPLSDGKSAKRMIEAVKNWLKNNTVPEKRKLSILRRWEMSKKYGKIKK</sequence>
<dbReference type="EMBL" id="SHKN01000001">
    <property type="protein sequence ID" value="RZT95568.1"/>
    <property type="molecule type" value="Genomic_DNA"/>
</dbReference>
<dbReference type="PANTHER" id="PTHR37316">
    <property type="entry name" value="TEICHOIC ACID GLYCEROL-PHOSPHATE PRIMASE"/>
    <property type="match status" value="1"/>
</dbReference>
<dbReference type="RefSeq" id="WP_130305524.1">
    <property type="nucleotide sequence ID" value="NZ_SHKN01000001.1"/>
</dbReference>
<dbReference type="GO" id="GO:0047355">
    <property type="term" value="F:CDP-glycerol glycerophosphotransferase activity"/>
    <property type="evidence" value="ECO:0007669"/>
    <property type="project" value="InterPro"/>
</dbReference>
<comment type="caution">
    <text evidence="1">The sequence shown here is derived from an EMBL/GenBank/DDBJ whole genome shotgun (WGS) entry which is preliminary data.</text>
</comment>
<dbReference type="Gene3D" id="3.40.50.12580">
    <property type="match status" value="1"/>
</dbReference>
<keyword evidence="1" id="KW-0808">Transferase</keyword>
<accession>A0A4Q7VI07</accession>
<evidence type="ECO:0000313" key="1">
    <source>
        <dbReference type="EMBL" id="RZT95568.1"/>
    </source>
</evidence>
<dbReference type="GO" id="GO:0016020">
    <property type="term" value="C:membrane"/>
    <property type="evidence" value="ECO:0007669"/>
    <property type="project" value="InterPro"/>
</dbReference>
<name>A0A4Q7VI07_9BACT</name>
<dbReference type="PANTHER" id="PTHR37316:SF3">
    <property type="entry name" value="TEICHOIC ACID GLYCEROL-PHOSPHATE TRANSFERASE"/>
    <property type="match status" value="1"/>
</dbReference>
<dbReference type="InterPro" id="IPR007554">
    <property type="entry name" value="Glycerophosphate_synth"/>
</dbReference>
<dbReference type="InterPro" id="IPR051612">
    <property type="entry name" value="Teichoic_Acid_Biosynth"/>
</dbReference>
<dbReference type="Proteomes" id="UP000293562">
    <property type="component" value="Unassembled WGS sequence"/>
</dbReference>
<keyword evidence="2" id="KW-1185">Reference proteome</keyword>
<organism evidence="1 2">
    <name type="scientific">Ancylomarina subtilis</name>
    <dbReference type="NCBI Taxonomy" id="1639035"/>
    <lineage>
        <taxon>Bacteria</taxon>
        <taxon>Pseudomonadati</taxon>
        <taxon>Bacteroidota</taxon>
        <taxon>Bacteroidia</taxon>
        <taxon>Marinilabiliales</taxon>
        <taxon>Marinifilaceae</taxon>
        <taxon>Ancylomarina</taxon>
    </lineage>
</organism>